<accession>A0A1M5ZUI6</accession>
<dbReference type="PROSITE" id="PS51257">
    <property type="entry name" value="PROKAR_LIPOPROTEIN"/>
    <property type="match status" value="1"/>
</dbReference>
<evidence type="ECO:0000313" key="3">
    <source>
        <dbReference type="Proteomes" id="UP000184608"/>
    </source>
</evidence>
<dbReference type="PANTHER" id="PTHR38037:SF2">
    <property type="entry name" value="ATP-DEPENDENT ZINC PROTEASE DOMAIN-CONTAINING PROTEIN-RELATED"/>
    <property type="match status" value="1"/>
</dbReference>
<protein>
    <recommendedName>
        <fullName evidence="1">Retropepsin-like aspartic endopeptidase domain-containing protein</fullName>
    </recommendedName>
</protein>
<dbReference type="Proteomes" id="UP000184608">
    <property type="component" value="Unassembled WGS sequence"/>
</dbReference>
<dbReference type="Gene3D" id="2.40.70.10">
    <property type="entry name" value="Acid Proteases"/>
    <property type="match status" value="1"/>
</dbReference>
<dbReference type="Pfam" id="PF05618">
    <property type="entry name" value="Zn_protease"/>
    <property type="match status" value="1"/>
</dbReference>
<evidence type="ECO:0000259" key="1">
    <source>
        <dbReference type="Pfam" id="PF05618"/>
    </source>
</evidence>
<dbReference type="InterPro" id="IPR021109">
    <property type="entry name" value="Peptidase_aspartic_dom_sf"/>
</dbReference>
<feature type="domain" description="Retropepsin-like aspartic endopeptidase" evidence="1">
    <location>
        <begin position="127"/>
        <end position="256"/>
    </location>
</feature>
<reference evidence="2 3" key="1">
    <citation type="submission" date="2016-11" db="EMBL/GenBank/DDBJ databases">
        <authorList>
            <person name="Jaros S."/>
            <person name="Januszkiewicz K."/>
            <person name="Wedrychowicz H."/>
        </authorList>
    </citation>
    <scope>NUCLEOTIDE SEQUENCE [LARGE SCALE GENOMIC DNA]</scope>
    <source>
        <strain evidence="2 3">CECT 7868</strain>
    </source>
</reference>
<dbReference type="EMBL" id="FQXZ01000037">
    <property type="protein sequence ID" value="SHI27786.1"/>
    <property type="molecule type" value="Genomic_DNA"/>
</dbReference>
<keyword evidence="3" id="KW-1185">Reference proteome</keyword>
<name>A0A1M5ZUI6_9VIBR</name>
<proteinExistence type="predicted"/>
<dbReference type="AlphaFoldDB" id="A0A1M5ZUI6"/>
<dbReference type="RefSeq" id="WP_084193424.1">
    <property type="nucleotide sequence ID" value="NZ_FQXZ01000037.1"/>
</dbReference>
<organism evidence="2 3">
    <name type="scientific">Vibrio aerogenes CECT 7868</name>
    <dbReference type="NCBI Taxonomy" id="1216006"/>
    <lineage>
        <taxon>Bacteria</taxon>
        <taxon>Pseudomonadati</taxon>
        <taxon>Pseudomonadota</taxon>
        <taxon>Gammaproteobacteria</taxon>
        <taxon>Vibrionales</taxon>
        <taxon>Vibrionaceae</taxon>
        <taxon>Vibrio</taxon>
    </lineage>
</organism>
<sequence length="263" mass="29993">MIRQWKRSVPLVLAGGLAACSSTVPVHHTRLDSLTLPPGGTQEIVHPQLLEESQPLIQRTAPPHGAAIDQSVHHRSVTQEQATLQEAIPDFVQPEIKPQPRKQPQLKQQHKKEIPHYTMMGDGRLLLGQTEWIWLPGIDLPLKANMATDQQLSSIYAAEVHYFKRNGQQWVTFHLLPKKPQAAMSLPVNYWIKEKADRSVERIPVIISWIEIGEVKEPVEFKLYHEQRVSPVTIGRNFLKDNAVVDQGRRYVQPKPEIPETEQ</sequence>
<gene>
    <name evidence="2" type="ORF">VA7868_03235</name>
</gene>
<dbReference type="PANTHER" id="PTHR38037">
    <property type="entry name" value="ZN_PROTEASE DOMAIN-CONTAINING PROTEIN"/>
    <property type="match status" value="1"/>
</dbReference>
<dbReference type="OrthoDB" id="8546610at2"/>
<dbReference type="SUPFAM" id="SSF50630">
    <property type="entry name" value="Acid proteases"/>
    <property type="match status" value="1"/>
</dbReference>
<dbReference type="InterPro" id="IPR008503">
    <property type="entry name" value="Asp_endopeptidase"/>
</dbReference>
<evidence type="ECO:0000313" key="2">
    <source>
        <dbReference type="EMBL" id="SHI27786.1"/>
    </source>
</evidence>
<dbReference type="STRING" id="1216006.VA7868_03235"/>